<comment type="caution">
    <text evidence="2">The sequence shown here is derived from an EMBL/GenBank/DDBJ whole genome shotgun (WGS) entry which is preliminary data.</text>
</comment>
<evidence type="ECO:0000313" key="2">
    <source>
        <dbReference type="EMBL" id="KAK1546900.1"/>
    </source>
</evidence>
<gene>
    <name evidence="2" type="ORF">CPAR01_00867</name>
</gene>
<sequence>MRETLSTFQDSFSHPAEGDPDEGLVSTTEVFRFLLSAIGEEITWYNLLRTGAFPIIYGGIHLSAWNYDFASRQEGIMWKHMKLILFVQCPLAQPEGWLRRKIDAAAPAARASPRVTMGTGCIRIIICRNDVIVYAKLRHQILDTTKHHIAH</sequence>
<evidence type="ECO:0000256" key="1">
    <source>
        <dbReference type="SAM" id="MobiDB-lite"/>
    </source>
</evidence>
<keyword evidence="3" id="KW-1185">Reference proteome</keyword>
<accession>A0ABQ9T542</accession>
<dbReference type="RefSeq" id="XP_060356014.1">
    <property type="nucleotide sequence ID" value="XM_060485157.1"/>
</dbReference>
<proteinExistence type="predicted"/>
<name>A0ABQ9T542_9PEZI</name>
<reference evidence="2 3" key="1">
    <citation type="submission" date="2016-10" db="EMBL/GenBank/DDBJ databases">
        <title>The genome sequence of Colletotrichum fioriniae PJ7.</title>
        <authorList>
            <person name="Baroncelli R."/>
        </authorList>
    </citation>
    <scope>NUCLEOTIDE SEQUENCE [LARGE SCALE GENOMIC DNA]</scope>
    <source>
        <strain evidence="2 3">IMI 384185</strain>
    </source>
</reference>
<feature type="region of interest" description="Disordered" evidence="1">
    <location>
        <begin position="1"/>
        <end position="22"/>
    </location>
</feature>
<dbReference type="Proteomes" id="UP001241169">
    <property type="component" value="Unassembled WGS sequence"/>
</dbReference>
<dbReference type="EMBL" id="MOPA01000001">
    <property type="protein sequence ID" value="KAK1546900.1"/>
    <property type="molecule type" value="Genomic_DNA"/>
</dbReference>
<feature type="compositionally biased region" description="Polar residues" evidence="1">
    <location>
        <begin position="1"/>
        <end position="12"/>
    </location>
</feature>
<dbReference type="GeneID" id="85369056"/>
<evidence type="ECO:0000313" key="3">
    <source>
        <dbReference type="Proteomes" id="UP001241169"/>
    </source>
</evidence>
<protein>
    <submittedName>
        <fullName evidence="2">Uncharacterized protein</fullName>
    </submittedName>
</protein>
<organism evidence="2 3">
    <name type="scientific">Colletotrichum paranaense</name>
    <dbReference type="NCBI Taxonomy" id="1914294"/>
    <lineage>
        <taxon>Eukaryota</taxon>
        <taxon>Fungi</taxon>
        <taxon>Dikarya</taxon>
        <taxon>Ascomycota</taxon>
        <taxon>Pezizomycotina</taxon>
        <taxon>Sordariomycetes</taxon>
        <taxon>Hypocreomycetidae</taxon>
        <taxon>Glomerellales</taxon>
        <taxon>Glomerellaceae</taxon>
        <taxon>Colletotrichum</taxon>
        <taxon>Colletotrichum acutatum species complex</taxon>
    </lineage>
</organism>